<evidence type="ECO:0000256" key="2">
    <source>
        <dbReference type="ARBA" id="ARBA00004429"/>
    </source>
</evidence>
<evidence type="ECO:0000256" key="10">
    <source>
        <dbReference type="ARBA" id="ARBA00022777"/>
    </source>
</evidence>
<evidence type="ECO:0000256" key="15">
    <source>
        <dbReference type="SAM" id="Phobius"/>
    </source>
</evidence>
<dbReference type="Gene3D" id="3.30.565.10">
    <property type="entry name" value="Histidine kinase-like ATPase, C-terminal domain"/>
    <property type="match status" value="1"/>
</dbReference>
<comment type="catalytic activity">
    <reaction evidence="1">
        <text>ATP + protein L-histidine = ADP + protein N-phospho-L-histidine.</text>
        <dbReference type="EC" id="2.7.13.3"/>
    </reaction>
</comment>
<evidence type="ECO:0000256" key="11">
    <source>
        <dbReference type="ARBA" id="ARBA00022840"/>
    </source>
</evidence>
<name>A0A1G5MKB6_9PSED</name>
<accession>A0A1G5MKB6</accession>
<sequence>MIAPWRSWLQGITPRLCLLFCAALLLAHAAAALVLHQTGALVHPLSYGQALERLAVARTAVERLPTAQAQALLRVLAESPAQVWIATTPEVAPFPMLAEERRLTRDLARRLGQAEEGLVMQLEGLAGDAARASPLTPAGWAPLRLRSSVRLSDGRWLNAVQYPARSDGWLTALGWSLLLGALPVLLLAWLLIGQLVRPLQRLTRAAEGLSRGERSRLEVRQGPREARELAAAFELMQERLLRHLDDRVRMLAAISHDFNTPLAALRVQLALLEPSVERDDMEESLAELDAMVQETLDFIRGERRTESHQDVDLVALLQALQDRYQALGQTVSWSGTGAAPLRGRPLALKRALGNLLDNALQHGSSAALELSRPAPQLLRLDILDDGPGLPENQLERVFEPFYRPPGQDTARGLGLGLAIARACILAHGGELQLRNRPQGGLCARILLPSTS</sequence>
<keyword evidence="6" id="KW-0597">Phosphoprotein</keyword>
<dbReference type="CDD" id="cd00082">
    <property type="entry name" value="HisKA"/>
    <property type="match status" value="1"/>
</dbReference>
<organism evidence="18 19">
    <name type="scientific">Pseudomonas oryzihabitans</name>
    <dbReference type="NCBI Taxonomy" id="47885"/>
    <lineage>
        <taxon>Bacteria</taxon>
        <taxon>Pseudomonadati</taxon>
        <taxon>Pseudomonadota</taxon>
        <taxon>Gammaproteobacteria</taxon>
        <taxon>Pseudomonadales</taxon>
        <taxon>Pseudomonadaceae</taxon>
        <taxon>Pseudomonas</taxon>
    </lineage>
</organism>
<keyword evidence="10 18" id="KW-0418">Kinase</keyword>
<comment type="subcellular location">
    <subcellularLocation>
        <location evidence="2">Cell inner membrane</location>
        <topology evidence="2">Multi-pass membrane protein</topology>
    </subcellularLocation>
</comment>
<dbReference type="EC" id="2.7.13.3" evidence="3"/>
<keyword evidence="8 15" id="KW-0812">Transmembrane</keyword>
<evidence type="ECO:0000256" key="7">
    <source>
        <dbReference type="ARBA" id="ARBA00022679"/>
    </source>
</evidence>
<proteinExistence type="predicted"/>
<evidence type="ECO:0000256" key="1">
    <source>
        <dbReference type="ARBA" id="ARBA00000085"/>
    </source>
</evidence>
<evidence type="ECO:0000313" key="18">
    <source>
        <dbReference type="EMBL" id="SCZ25593.1"/>
    </source>
</evidence>
<dbReference type="InterPro" id="IPR036890">
    <property type="entry name" value="HATPase_C_sf"/>
</dbReference>
<dbReference type="GO" id="GO:0005886">
    <property type="term" value="C:plasma membrane"/>
    <property type="evidence" value="ECO:0007669"/>
    <property type="project" value="UniProtKB-SubCell"/>
</dbReference>
<dbReference type="GO" id="GO:0000155">
    <property type="term" value="F:phosphorelay sensor kinase activity"/>
    <property type="evidence" value="ECO:0007669"/>
    <property type="project" value="InterPro"/>
</dbReference>
<evidence type="ECO:0000256" key="3">
    <source>
        <dbReference type="ARBA" id="ARBA00012438"/>
    </source>
</evidence>
<gene>
    <name evidence="18" type="ORF">SAMN05216279_102202</name>
</gene>
<evidence type="ECO:0000259" key="17">
    <source>
        <dbReference type="PROSITE" id="PS50885"/>
    </source>
</evidence>
<keyword evidence="4" id="KW-1003">Cell membrane</keyword>
<dbReference type="InterPro" id="IPR003594">
    <property type="entry name" value="HATPase_dom"/>
</dbReference>
<dbReference type="Pfam" id="PF00672">
    <property type="entry name" value="HAMP"/>
    <property type="match status" value="1"/>
</dbReference>
<dbReference type="Pfam" id="PF00512">
    <property type="entry name" value="HisKA"/>
    <property type="match status" value="1"/>
</dbReference>
<dbReference type="InterPro" id="IPR005467">
    <property type="entry name" value="His_kinase_dom"/>
</dbReference>
<feature type="transmembrane region" description="Helical" evidence="15">
    <location>
        <begin position="169"/>
        <end position="192"/>
    </location>
</feature>
<evidence type="ECO:0000256" key="5">
    <source>
        <dbReference type="ARBA" id="ARBA00022519"/>
    </source>
</evidence>
<keyword evidence="7" id="KW-0808">Transferase</keyword>
<dbReference type="InterPro" id="IPR003660">
    <property type="entry name" value="HAMP_dom"/>
</dbReference>
<evidence type="ECO:0000313" key="19">
    <source>
        <dbReference type="Proteomes" id="UP000183046"/>
    </source>
</evidence>
<evidence type="ECO:0000256" key="14">
    <source>
        <dbReference type="ARBA" id="ARBA00023136"/>
    </source>
</evidence>
<dbReference type="AlphaFoldDB" id="A0A1G5MKB6"/>
<dbReference type="SMART" id="SM00387">
    <property type="entry name" value="HATPase_c"/>
    <property type="match status" value="1"/>
</dbReference>
<keyword evidence="13" id="KW-0902">Two-component regulatory system</keyword>
<dbReference type="Gene3D" id="1.10.8.500">
    <property type="entry name" value="HAMP domain in histidine kinase"/>
    <property type="match status" value="1"/>
</dbReference>
<dbReference type="SUPFAM" id="SSF47384">
    <property type="entry name" value="Homodimeric domain of signal transducing histidine kinase"/>
    <property type="match status" value="1"/>
</dbReference>
<dbReference type="PRINTS" id="PR00344">
    <property type="entry name" value="BCTRLSENSOR"/>
</dbReference>
<keyword evidence="14 15" id="KW-0472">Membrane</keyword>
<feature type="domain" description="HAMP" evidence="17">
    <location>
        <begin position="193"/>
        <end position="245"/>
    </location>
</feature>
<evidence type="ECO:0000256" key="6">
    <source>
        <dbReference type="ARBA" id="ARBA00022553"/>
    </source>
</evidence>
<evidence type="ECO:0000256" key="13">
    <source>
        <dbReference type="ARBA" id="ARBA00023012"/>
    </source>
</evidence>
<dbReference type="InterPro" id="IPR036097">
    <property type="entry name" value="HisK_dim/P_sf"/>
</dbReference>
<dbReference type="Pfam" id="PF02518">
    <property type="entry name" value="HATPase_c"/>
    <property type="match status" value="1"/>
</dbReference>
<reference evidence="19" key="1">
    <citation type="submission" date="2016-10" db="EMBL/GenBank/DDBJ databases">
        <authorList>
            <person name="de Groot N.N."/>
        </authorList>
    </citation>
    <scope>NUCLEOTIDE SEQUENCE [LARGE SCALE GENOMIC DNA]</scope>
    <source>
        <strain evidence="19">DSM 15758</strain>
    </source>
</reference>
<keyword evidence="11" id="KW-0067">ATP-binding</keyword>
<dbReference type="PANTHER" id="PTHR44936">
    <property type="entry name" value="SENSOR PROTEIN CREC"/>
    <property type="match status" value="1"/>
</dbReference>
<dbReference type="SUPFAM" id="SSF55874">
    <property type="entry name" value="ATPase domain of HSP90 chaperone/DNA topoisomerase II/histidine kinase"/>
    <property type="match status" value="1"/>
</dbReference>
<comment type="caution">
    <text evidence="18">The sequence shown here is derived from an EMBL/GenBank/DDBJ whole genome shotgun (WGS) entry which is preliminary data.</text>
</comment>
<dbReference type="OrthoDB" id="9804645at2"/>
<evidence type="ECO:0000259" key="16">
    <source>
        <dbReference type="PROSITE" id="PS50109"/>
    </source>
</evidence>
<dbReference type="SMART" id="SM00388">
    <property type="entry name" value="HisKA"/>
    <property type="match status" value="1"/>
</dbReference>
<dbReference type="SUPFAM" id="SSF158472">
    <property type="entry name" value="HAMP domain-like"/>
    <property type="match status" value="1"/>
</dbReference>
<dbReference type="CDD" id="cd06225">
    <property type="entry name" value="HAMP"/>
    <property type="match status" value="1"/>
</dbReference>
<dbReference type="SMART" id="SM00304">
    <property type="entry name" value="HAMP"/>
    <property type="match status" value="1"/>
</dbReference>
<dbReference type="PROSITE" id="PS50109">
    <property type="entry name" value="HIS_KIN"/>
    <property type="match status" value="1"/>
</dbReference>
<dbReference type="RefSeq" id="WP_074583374.1">
    <property type="nucleotide sequence ID" value="NZ_FMWB01000002.1"/>
</dbReference>
<evidence type="ECO:0000256" key="12">
    <source>
        <dbReference type="ARBA" id="ARBA00022989"/>
    </source>
</evidence>
<dbReference type="GO" id="GO:0005524">
    <property type="term" value="F:ATP binding"/>
    <property type="evidence" value="ECO:0007669"/>
    <property type="project" value="UniProtKB-KW"/>
</dbReference>
<dbReference type="EMBL" id="FMWB01000002">
    <property type="protein sequence ID" value="SCZ25593.1"/>
    <property type="molecule type" value="Genomic_DNA"/>
</dbReference>
<keyword evidence="9" id="KW-0547">Nucleotide-binding</keyword>
<protein>
    <recommendedName>
        <fullName evidence="3">histidine kinase</fullName>
        <ecNumber evidence="3">2.7.13.3</ecNumber>
    </recommendedName>
</protein>
<keyword evidence="12 15" id="KW-1133">Transmembrane helix</keyword>
<dbReference type="InterPro" id="IPR004358">
    <property type="entry name" value="Sig_transdc_His_kin-like_C"/>
</dbReference>
<dbReference type="PANTHER" id="PTHR44936:SF5">
    <property type="entry name" value="SENSOR HISTIDINE KINASE ENVZ"/>
    <property type="match status" value="1"/>
</dbReference>
<dbReference type="InterPro" id="IPR050980">
    <property type="entry name" value="2C_sensor_his_kinase"/>
</dbReference>
<feature type="domain" description="Histidine kinase" evidence="16">
    <location>
        <begin position="253"/>
        <end position="451"/>
    </location>
</feature>
<dbReference type="PROSITE" id="PS50885">
    <property type="entry name" value="HAMP"/>
    <property type="match status" value="1"/>
</dbReference>
<evidence type="ECO:0000256" key="4">
    <source>
        <dbReference type="ARBA" id="ARBA00022475"/>
    </source>
</evidence>
<dbReference type="InterPro" id="IPR003661">
    <property type="entry name" value="HisK_dim/P_dom"/>
</dbReference>
<dbReference type="Gene3D" id="1.10.287.130">
    <property type="match status" value="1"/>
</dbReference>
<dbReference type="CDD" id="cd00075">
    <property type="entry name" value="HATPase"/>
    <property type="match status" value="1"/>
</dbReference>
<keyword evidence="5" id="KW-0997">Cell inner membrane</keyword>
<dbReference type="Proteomes" id="UP000183046">
    <property type="component" value="Unassembled WGS sequence"/>
</dbReference>
<evidence type="ECO:0000256" key="9">
    <source>
        <dbReference type="ARBA" id="ARBA00022741"/>
    </source>
</evidence>
<evidence type="ECO:0000256" key="8">
    <source>
        <dbReference type="ARBA" id="ARBA00022692"/>
    </source>
</evidence>